<reference evidence="1 2" key="1">
    <citation type="journal article" date="2002" name="Proc. Natl. Acad. Sci. U.S.A.">
        <title>The complete genome of hyperthermophile Methanopyrus kandleri AV19 and monophyly of archaeal methanogens.</title>
        <authorList>
            <person name="Slesarev A.I."/>
            <person name="Mezhevaya K.V."/>
            <person name="Makarova K.S."/>
            <person name="Polushin N.N."/>
            <person name="Shcherbinina O.V."/>
            <person name="Shakhova V.V."/>
            <person name="Belova G.I."/>
            <person name="Aravind L."/>
            <person name="Natale D.A."/>
            <person name="Rogozin I.B."/>
            <person name="Tatusov R.L."/>
            <person name="Wolf Y.I."/>
            <person name="Stetter K.O."/>
            <person name="Malykh A.G."/>
            <person name="Koonin E.V."/>
            <person name="Kozyavkin S.A."/>
        </authorList>
    </citation>
    <scope>NUCLEOTIDE SEQUENCE [LARGE SCALE GENOMIC DNA]</scope>
    <source>
        <strain evidence="2">AV19 / DSM 6324 / JCM 9639 / NBRC 100938</strain>
    </source>
</reference>
<dbReference type="HOGENOM" id="CLU_2103513_0_0_2"/>
<proteinExistence type="predicted"/>
<dbReference type="Pfam" id="PF04472">
    <property type="entry name" value="SepF"/>
    <property type="match status" value="1"/>
</dbReference>
<protein>
    <submittedName>
        <fullName evidence="1">Uncharacterized conserved protein</fullName>
    </submittedName>
</protein>
<organism evidence="1 2">
    <name type="scientific">Methanopyrus kandleri (strain AV19 / DSM 6324 / JCM 9639 / NBRC 100938)</name>
    <dbReference type="NCBI Taxonomy" id="190192"/>
    <lineage>
        <taxon>Archaea</taxon>
        <taxon>Methanobacteriati</taxon>
        <taxon>Methanobacteriota</taxon>
        <taxon>Methanomada group</taxon>
        <taxon>Methanopyri</taxon>
        <taxon>Methanopyrales</taxon>
        <taxon>Methanopyraceae</taxon>
        <taxon>Methanopyrus</taxon>
    </lineage>
</organism>
<dbReference type="Gene3D" id="3.30.110.150">
    <property type="entry name" value="SepF-like protein"/>
    <property type="match status" value="1"/>
</dbReference>
<keyword evidence="2" id="KW-1185">Reference proteome</keyword>
<sequence length="115" mass="12980">MLGFLKKIFGEGENSKGPMLEDFLEEEEEERTQHPKVTIIVSRVQEPSDLEELMNELYQGNVLILDVKPLLDRDGHEDIIQELKRTAVSLGGFVGVIKDTVLLVTSDSVDIERRG</sequence>
<dbReference type="EMBL" id="AE009439">
    <property type="protein sequence ID" value="AAM01251.1"/>
    <property type="molecule type" value="Genomic_DNA"/>
</dbReference>
<dbReference type="InParanoid" id="Q8TZA2"/>
<dbReference type="EnsemblBacteria" id="AAM01251">
    <property type="protein sequence ID" value="AAM01251"/>
    <property type="gene ID" value="MK0034"/>
</dbReference>
<evidence type="ECO:0000313" key="2">
    <source>
        <dbReference type="Proteomes" id="UP000001826"/>
    </source>
</evidence>
<name>Q8TZA2_METKA</name>
<dbReference type="InterPro" id="IPR007561">
    <property type="entry name" value="Cell_div_SepF/SepF-rel"/>
</dbReference>
<dbReference type="KEGG" id="mka:MK0034"/>
<dbReference type="Proteomes" id="UP000001826">
    <property type="component" value="Chromosome"/>
</dbReference>
<dbReference type="InterPro" id="IPR038594">
    <property type="entry name" value="SepF-like_sf"/>
</dbReference>
<evidence type="ECO:0000313" key="1">
    <source>
        <dbReference type="EMBL" id="AAM01251.1"/>
    </source>
</evidence>
<dbReference type="STRING" id="190192.MK0034"/>
<dbReference type="AlphaFoldDB" id="Q8TZA2"/>
<accession>Q8TZA2</accession>
<dbReference type="PaxDb" id="190192-MK0034"/>
<gene>
    <name evidence="1" type="ordered locus">MK0034</name>
</gene>